<evidence type="ECO:0008006" key="3">
    <source>
        <dbReference type="Google" id="ProtNLM"/>
    </source>
</evidence>
<proteinExistence type="predicted"/>
<dbReference type="AlphaFoldDB" id="A0A1R2CTQ5"/>
<name>A0A1R2CTQ5_9CILI</name>
<evidence type="ECO:0000313" key="1">
    <source>
        <dbReference type="EMBL" id="OMJ92353.1"/>
    </source>
</evidence>
<dbReference type="Proteomes" id="UP000187209">
    <property type="component" value="Unassembled WGS sequence"/>
</dbReference>
<evidence type="ECO:0000313" key="2">
    <source>
        <dbReference type="Proteomes" id="UP000187209"/>
    </source>
</evidence>
<keyword evidence="2" id="KW-1185">Reference proteome</keyword>
<protein>
    <recommendedName>
        <fullName evidence="3">F-box domain-containing protein</fullName>
    </recommendedName>
</protein>
<gene>
    <name evidence="1" type="ORF">SteCoe_4906</name>
</gene>
<sequence>MKFIELTNSNFLEIIKYLELTDFAQLFVTCKFFLYFFKRNEDFMQNLALSLLGIKYSPSIYPWKSILLNLYNSSDTQLQNVFHPFYTNGGTYGDLGGYFIWKLTQDEGTHCTVLGENALIKYIFSPNISVNLSEQPIEYKVSENVFYLAYIEEKANCQKYLFAKIEKIFIKIPTVGFTCPCEILMCFSSFEKIEDLSLIQNFYSCKTKEDTIRSAEILDLKMKVIQGKEYESVIFKKTLREIQPLCWVKVNYEKYSSNGFFIDIDQTFLSKYFYVLLISKGKPYKPNKNIDISNVTPLSRVIEIGN</sequence>
<reference evidence="1 2" key="1">
    <citation type="submission" date="2016-11" db="EMBL/GenBank/DDBJ databases">
        <title>The macronuclear genome of Stentor coeruleus: a giant cell with tiny introns.</title>
        <authorList>
            <person name="Slabodnick M."/>
            <person name="Ruby J.G."/>
            <person name="Reiff S.B."/>
            <person name="Swart E.C."/>
            <person name="Gosai S."/>
            <person name="Prabakaran S."/>
            <person name="Witkowska E."/>
            <person name="Larue G.E."/>
            <person name="Fisher S."/>
            <person name="Freeman R.M."/>
            <person name="Gunawardena J."/>
            <person name="Chu W."/>
            <person name="Stover N.A."/>
            <person name="Gregory B.D."/>
            <person name="Nowacki M."/>
            <person name="Derisi J."/>
            <person name="Roy S.W."/>
            <person name="Marshall W.F."/>
            <person name="Sood P."/>
        </authorList>
    </citation>
    <scope>NUCLEOTIDE SEQUENCE [LARGE SCALE GENOMIC DNA]</scope>
    <source>
        <strain evidence="1">WM001</strain>
    </source>
</reference>
<accession>A0A1R2CTQ5</accession>
<organism evidence="1 2">
    <name type="scientific">Stentor coeruleus</name>
    <dbReference type="NCBI Taxonomy" id="5963"/>
    <lineage>
        <taxon>Eukaryota</taxon>
        <taxon>Sar</taxon>
        <taxon>Alveolata</taxon>
        <taxon>Ciliophora</taxon>
        <taxon>Postciliodesmatophora</taxon>
        <taxon>Heterotrichea</taxon>
        <taxon>Heterotrichida</taxon>
        <taxon>Stentoridae</taxon>
        <taxon>Stentor</taxon>
    </lineage>
</organism>
<dbReference type="EMBL" id="MPUH01000063">
    <property type="protein sequence ID" value="OMJ92353.1"/>
    <property type="molecule type" value="Genomic_DNA"/>
</dbReference>
<comment type="caution">
    <text evidence="1">The sequence shown here is derived from an EMBL/GenBank/DDBJ whole genome shotgun (WGS) entry which is preliminary data.</text>
</comment>